<evidence type="ECO:0000256" key="1">
    <source>
        <dbReference type="ARBA" id="ARBA00004651"/>
    </source>
</evidence>
<reference evidence="7" key="2">
    <citation type="submission" date="2015-04" db="EMBL/GenBank/DDBJ databases">
        <title>A butyrogenic pathway from the amino acid lysine in a human gut commensal.</title>
        <authorList>
            <person name="de Vos W.M."/>
            <person name="Bui N.T.P."/>
            <person name="Plugge C.M."/>
            <person name="Ritari J."/>
        </authorList>
    </citation>
    <scope>NUCLEOTIDE SEQUENCE [LARGE SCALE GENOMIC DNA]</scope>
    <source>
        <strain evidence="7">AF211</strain>
    </source>
</reference>
<dbReference type="EMBL" id="CP011307">
    <property type="protein sequence ID" value="ALP92957.1"/>
    <property type="molecule type" value="Genomic_DNA"/>
</dbReference>
<dbReference type="GO" id="GO:0005886">
    <property type="term" value="C:plasma membrane"/>
    <property type="evidence" value="ECO:0007669"/>
    <property type="project" value="UniProtKB-SubCell"/>
</dbReference>
<dbReference type="RefSeq" id="WP_058117027.1">
    <property type="nucleotide sequence ID" value="NZ_CP011307.1"/>
</dbReference>
<comment type="subcellular location">
    <subcellularLocation>
        <location evidence="1">Cell membrane</location>
        <topology evidence="1">Multi-pass membrane protein</topology>
    </subcellularLocation>
</comment>
<dbReference type="eggNOG" id="COG4129">
    <property type="taxonomic scope" value="Bacteria"/>
</dbReference>
<keyword evidence="3" id="KW-0812">Transmembrane</keyword>
<dbReference type="Pfam" id="PF06081">
    <property type="entry name" value="ArAE_1"/>
    <property type="match status" value="1"/>
</dbReference>
<evidence type="ECO:0000256" key="4">
    <source>
        <dbReference type="ARBA" id="ARBA00022989"/>
    </source>
</evidence>
<name>A0A0S2W0U7_9FIRM</name>
<gene>
    <name evidence="6" type="ORF">IB211_00562c</name>
</gene>
<keyword evidence="5" id="KW-0472">Membrane</keyword>
<dbReference type="Proteomes" id="UP000064844">
    <property type="component" value="Chromosome"/>
</dbReference>
<reference evidence="6 7" key="1">
    <citation type="journal article" date="2015" name="Nat. Commun.">
        <title>Production of butyrate from lysine and the Amadori product fructoselysine by a human gut commensal.</title>
        <authorList>
            <person name="Bui T.P."/>
            <person name="Ritari J."/>
            <person name="Boeren S."/>
            <person name="de Waard P."/>
            <person name="Plugge C.M."/>
            <person name="de Vos W.M."/>
        </authorList>
    </citation>
    <scope>NUCLEOTIDE SEQUENCE [LARGE SCALE GENOMIC DNA]</scope>
    <source>
        <strain evidence="6 7">AF211</strain>
    </source>
</reference>
<dbReference type="KEGG" id="ibu:IB211_00562c"/>
<organism evidence="6 7">
    <name type="scientific">Intestinimonas butyriciproducens</name>
    <dbReference type="NCBI Taxonomy" id="1297617"/>
    <lineage>
        <taxon>Bacteria</taxon>
        <taxon>Bacillati</taxon>
        <taxon>Bacillota</taxon>
        <taxon>Clostridia</taxon>
        <taxon>Eubacteriales</taxon>
        <taxon>Intestinimonas</taxon>
    </lineage>
</organism>
<evidence type="ECO:0000313" key="7">
    <source>
        <dbReference type="Proteomes" id="UP000064844"/>
    </source>
</evidence>
<accession>A0A0S2W0U7</accession>
<protein>
    <recommendedName>
        <fullName evidence="8">Fusaric acid resistance family protein</fullName>
    </recommendedName>
</protein>
<evidence type="ECO:0000256" key="2">
    <source>
        <dbReference type="ARBA" id="ARBA00022475"/>
    </source>
</evidence>
<evidence type="ECO:0000256" key="5">
    <source>
        <dbReference type="ARBA" id="ARBA00023136"/>
    </source>
</evidence>
<keyword evidence="7" id="KW-1185">Reference proteome</keyword>
<dbReference type="AlphaFoldDB" id="A0A0S2W0U7"/>
<proteinExistence type="predicted"/>
<keyword evidence="4" id="KW-1133">Transmembrane helix</keyword>
<evidence type="ECO:0000313" key="6">
    <source>
        <dbReference type="EMBL" id="ALP92957.1"/>
    </source>
</evidence>
<keyword evidence="2" id="KW-1003">Cell membrane</keyword>
<evidence type="ECO:0008006" key="8">
    <source>
        <dbReference type="Google" id="ProtNLM"/>
    </source>
</evidence>
<dbReference type="STRING" id="1297617.IB211_00562c"/>
<sequence length="191" mass="21164">MEDAHSHLPHIGLRNLKSAFSAALCAGIYYLIDRNPTFACIGAVYGMGNDMGHSWQQGGNRLIGTIIGGFLGMGLFWCYLLLAPAGESRALLIPLTFVGVVVLICLAQMFRWPTAVQPGSVVLCIILFNTPTDTYVSYALNRMVDTGVGVLMSMLINYLFPRERLVRWIAWWKKRANAMVPGFTPTHDRPD</sequence>
<evidence type="ECO:0000256" key="3">
    <source>
        <dbReference type="ARBA" id="ARBA00022692"/>
    </source>
</evidence>
<dbReference type="InterPro" id="IPR010343">
    <property type="entry name" value="ArAE_1"/>
</dbReference>